<proteinExistence type="predicted"/>
<evidence type="ECO:0000313" key="2">
    <source>
        <dbReference type="EMBL" id="MDM4017941.1"/>
    </source>
</evidence>
<keyword evidence="3" id="KW-1185">Reference proteome</keyword>
<comment type="caution">
    <text evidence="2">The sequence shown here is derived from an EMBL/GenBank/DDBJ whole genome shotgun (WGS) entry which is preliminary data.</text>
</comment>
<gene>
    <name evidence="2" type="ORF">QTN89_21015</name>
</gene>
<sequence length="1028" mass="115684">MACALVVVASGCSRAFYRRQADQDVYSIYAEKRCEEAYTIPPLPRIDVDPRSRFFDPSPEDCPALPFPEPQLYGYELPSLATGNPFAAPLSQTSPKTESSAPNTDGASAAESIVAPEGVPSKDIQSLPLPSDSDRNRPAERPEASGSEAVAPSPFSNNSPRLDAPLTSAPVGSPELEFANYLNSDRPHAEDFNQQVAELREVTEQNQEVQLAELLNQFVQQNKQTDDNGETASPDPSRRSSEAAQGDEEDLRIVPIPAEFWEQLPESCLRRMLEFDSVRQEFRRTFKSETDARIAELRSTAPRLTLPMIAELSTFNNRDLQTQKENLYRAALILSAQRYEYLLRPTRRGNGTGASFDYIRADSTSRTGMAIPSGVAVTRTTATAGQFLSSFANDVVLTFNGPQGFSANIASELLFDFQQTIFQRDIVFENLTSAERNVIYAARDYIQFQRALFVELAGRYYRLLLTYRQIEISSQDYFSNLRAFLQGRAEFLQAGRIPRVQVDQFEQNALSSSSSLVRDCNSLETSLDNLKLDVGVPPEMALNIDLEELETLTASDALTVTRQLVMRKKLSLLDAEGAQISDRNAAVNGAIVLIRRLEEAMQARREIEGEAGSTPTEQLTPLLTEKLALLEARLQSDTLKQDRSQLLKTDPPAATEFFRTVDLIESELYQIKRAIYYDSMLSEHQVDVRSPVEQITRDQESLQDLVQQWKDAEAAQDFDRLDELVLSVNGLLESTEQLITRFVDPVLPRDPDELNAVIESTISESIALVDQVETDDVAGLDPVDIETDEAMLLALYQRLDLANQRGDLADARRQIKLAADDLKSILNVNASHRLFTDRNILNDFETSGDGSTTSLSFSLDTPLNRRLERNFYRVALIQYNRSRRELIDREDSIKFEIREDLRQLRLRRNQFEISVARAALAYERVVSTRLQLQLSVGNVVARDFLEAQQAFTEALNSVASNHISFVLDRIELFNDTESIRLNEYGYWENAGDDTVELPPLPDFYDANPNPYGRLPDCLKYSDEVRQNH</sequence>
<dbReference type="RefSeq" id="WP_289165543.1">
    <property type="nucleotide sequence ID" value="NZ_JASZZN010000017.1"/>
</dbReference>
<dbReference type="PANTHER" id="PTHR30203">
    <property type="entry name" value="OUTER MEMBRANE CATION EFFLUX PROTEIN"/>
    <property type="match status" value="1"/>
</dbReference>
<organism evidence="2 3">
    <name type="scientific">Roseiconus lacunae</name>
    <dbReference type="NCBI Taxonomy" id="2605694"/>
    <lineage>
        <taxon>Bacteria</taxon>
        <taxon>Pseudomonadati</taxon>
        <taxon>Planctomycetota</taxon>
        <taxon>Planctomycetia</taxon>
        <taxon>Pirellulales</taxon>
        <taxon>Pirellulaceae</taxon>
        <taxon>Roseiconus</taxon>
    </lineage>
</organism>
<reference evidence="2 3" key="1">
    <citation type="submission" date="2023-06" db="EMBL/GenBank/DDBJ databases">
        <title>Roseiconus lacunae JC819 isolated from Gulf of Mannar region, Tamil Nadu.</title>
        <authorList>
            <person name="Pk S."/>
            <person name="Ch S."/>
            <person name="Ch V.R."/>
        </authorList>
    </citation>
    <scope>NUCLEOTIDE SEQUENCE [LARGE SCALE GENOMIC DNA]</scope>
    <source>
        <strain evidence="2 3">JC819</strain>
    </source>
</reference>
<evidence type="ECO:0000313" key="3">
    <source>
        <dbReference type="Proteomes" id="UP001239462"/>
    </source>
</evidence>
<dbReference type="Gene3D" id="1.20.1600.10">
    <property type="entry name" value="Outer membrane efflux proteins (OEP)"/>
    <property type="match status" value="2"/>
</dbReference>
<feature type="compositionally biased region" description="Basic and acidic residues" evidence="1">
    <location>
        <begin position="132"/>
        <end position="143"/>
    </location>
</feature>
<accession>A0ABT7PP67</accession>
<dbReference type="EMBL" id="JASZZN010000017">
    <property type="protein sequence ID" value="MDM4017941.1"/>
    <property type="molecule type" value="Genomic_DNA"/>
</dbReference>
<dbReference type="SUPFAM" id="SSF56954">
    <property type="entry name" value="Outer membrane efflux proteins (OEP)"/>
    <property type="match status" value="1"/>
</dbReference>
<feature type="region of interest" description="Disordered" evidence="1">
    <location>
        <begin position="84"/>
        <end position="171"/>
    </location>
</feature>
<feature type="region of interest" description="Disordered" evidence="1">
    <location>
        <begin position="223"/>
        <end position="249"/>
    </location>
</feature>
<protein>
    <submittedName>
        <fullName evidence="2">TolC family protein</fullName>
    </submittedName>
</protein>
<feature type="compositionally biased region" description="Polar residues" evidence="1">
    <location>
        <begin position="90"/>
        <end position="106"/>
    </location>
</feature>
<dbReference type="InterPro" id="IPR010131">
    <property type="entry name" value="MdtP/NodT-like"/>
</dbReference>
<dbReference type="Proteomes" id="UP001239462">
    <property type="component" value="Unassembled WGS sequence"/>
</dbReference>
<evidence type="ECO:0000256" key="1">
    <source>
        <dbReference type="SAM" id="MobiDB-lite"/>
    </source>
</evidence>
<name>A0ABT7PP67_9BACT</name>
<dbReference type="PANTHER" id="PTHR30203:SF33">
    <property type="entry name" value="BLR4455 PROTEIN"/>
    <property type="match status" value="1"/>
</dbReference>